<gene>
    <name evidence="3" type="ordered locus">Cfla_3248</name>
</gene>
<organism evidence="3 4">
    <name type="scientific">Cellulomonas flavigena (strain ATCC 482 / DSM 20109 / BCRC 11376 / JCM 18109 / NBRC 3775 / NCIMB 8073 / NRS 134)</name>
    <dbReference type="NCBI Taxonomy" id="446466"/>
    <lineage>
        <taxon>Bacteria</taxon>
        <taxon>Bacillati</taxon>
        <taxon>Actinomycetota</taxon>
        <taxon>Actinomycetes</taxon>
        <taxon>Micrococcales</taxon>
        <taxon>Cellulomonadaceae</taxon>
        <taxon>Cellulomonas</taxon>
    </lineage>
</organism>
<dbReference type="Proteomes" id="UP000000849">
    <property type="component" value="Chromosome"/>
</dbReference>
<evidence type="ECO:0000313" key="3">
    <source>
        <dbReference type="EMBL" id="ADG76129.1"/>
    </source>
</evidence>
<evidence type="ECO:0000256" key="2">
    <source>
        <dbReference type="SAM" id="Phobius"/>
    </source>
</evidence>
<sequence length="336" mass="34372">MSTTSERGTRPAPSRPSGAADPPPAEPGLPVVVLGPVPHGRGTAGLALVVAGVALLLCGGAPRGVVVALAVGAVALAVLSLVTARPRRTGRATAVAAVLVAVVALVVASAVRIGQYEAGELVVAGLSQVDPRRSPEAPEAAPGLVALRSTLQAAPFAPAVVETAAGPVSGRASWYVAVVENATPGYVVPVSAYEVVALRADGTVLDRDLVGELELWPGRTALTGTFDVGDDEVERVEVRGPQPDDGPRTGTPGGLRTGELTARTETTTVVRGAVRSAYGHATDVHVTVVARDAQEQVTGSATVETVPVPARGRAQFEVRFDRVLPPTTRYEVYARP</sequence>
<keyword evidence="2" id="KW-1133">Transmembrane helix</keyword>
<feature type="transmembrane region" description="Helical" evidence="2">
    <location>
        <begin position="39"/>
        <end position="58"/>
    </location>
</feature>
<keyword evidence="2" id="KW-0472">Membrane</keyword>
<dbReference type="RefSeq" id="WP_013118460.1">
    <property type="nucleotide sequence ID" value="NC_014151.1"/>
</dbReference>
<dbReference type="HOGENOM" id="CLU_825619_0_0_11"/>
<protein>
    <submittedName>
        <fullName evidence="3">Uncharacterized protein</fullName>
    </submittedName>
</protein>
<keyword evidence="4" id="KW-1185">Reference proteome</keyword>
<name>D5UBX0_CELFN</name>
<dbReference type="KEGG" id="cfl:Cfla_3248"/>
<feature type="transmembrane region" description="Helical" evidence="2">
    <location>
        <begin position="90"/>
        <end position="111"/>
    </location>
</feature>
<dbReference type="AlphaFoldDB" id="D5UBX0"/>
<proteinExistence type="predicted"/>
<evidence type="ECO:0000313" key="4">
    <source>
        <dbReference type="Proteomes" id="UP000000849"/>
    </source>
</evidence>
<reference evidence="3 4" key="1">
    <citation type="journal article" date="2010" name="Stand. Genomic Sci.">
        <title>Complete genome sequence of Cellulomonas flavigena type strain (134).</title>
        <authorList>
            <person name="Abt B."/>
            <person name="Foster B."/>
            <person name="Lapidus A."/>
            <person name="Clum A."/>
            <person name="Sun H."/>
            <person name="Pukall R."/>
            <person name="Lucas S."/>
            <person name="Glavina Del Rio T."/>
            <person name="Nolan M."/>
            <person name="Tice H."/>
            <person name="Cheng J.F."/>
            <person name="Pitluck S."/>
            <person name="Liolios K."/>
            <person name="Ivanova N."/>
            <person name="Mavromatis K."/>
            <person name="Ovchinnikova G."/>
            <person name="Pati A."/>
            <person name="Goodwin L."/>
            <person name="Chen A."/>
            <person name="Palaniappan K."/>
            <person name="Land M."/>
            <person name="Hauser L."/>
            <person name="Chang Y.J."/>
            <person name="Jeffries C.D."/>
            <person name="Rohde M."/>
            <person name="Goker M."/>
            <person name="Woyke T."/>
            <person name="Bristow J."/>
            <person name="Eisen J.A."/>
            <person name="Markowitz V."/>
            <person name="Hugenholtz P."/>
            <person name="Kyrpides N.C."/>
            <person name="Klenk H.P."/>
        </authorList>
    </citation>
    <scope>NUCLEOTIDE SEQUENCE [LARGE SCALE GENOMIC DNA]</scope>
    <source>
        <strain evidence="4">ATCC 482 / DSM 20109 / BCRC 11376 / JCM 18109 / NBRC 3775 / NCIMB 8073 / NRS 134</strain>
    </source>
</reference>
<dbReference type="EMBL" id="CP001964">
    <property type="protein sequence ID" value="ADG76129.1"/>
    <property type="molecule type" value="Genomic_DNA"/>
</dbReference>
<feature type="region of interest" description="Disordered" evidence="1">
    <location>
        <begin position="1"/>
        <end position="25"/>
    </location>
</feature>
<keyword evidence="2" id="KW-0812">Transmembrane</keyword>
<accession>D5UBX0</accession>
<dbReference type="STRING" id="446466.Cfla_3248"/>
<feature type="region of interest" description="Disordered" evidence="1">
    <location>
        <begin position="237"/>
        <end position="257"/>
    </location>
</feature>
<feature type="transmembrane region" description="Helical" evidence="2">
    <location>
        <begin position="65"/>
        <end position="84"/>
    </location>
</feature>
<evidence type="ECO:0000256" key="1">
    <source>
        <dbReference type="SAM" id="MobiDB-lite"/>
    </source>
</evidence>